<reference evidence="1 2" key="1">
    <citation type="submission" date="2020-08" db="EMBL/GenBank/DDBJ databases">
        <title>Genomic Encyclopedia of Type Strains, Phase IV (KMG-IV): sequencing the most valuable type-strain genomes for metagenomic binning, comparative biology and taxonomic classification.</title>
        <authorList>
            <person name="Goeker M."/>
        </authorList>
    </citation>
    <scope>NUCLEOTIDE SEQUENCE [LARGE SCALE GENOMIC DNA]</scope>
    <source>
        <strain evidence="1 2">DSM 26944</strain>
    </source>
</reference>
<name>A0A7W9AY23_9HYPH</name>
<dbReference type="AlphaFoldDB" id="A0A7W9AY23"/>
<proteinExistence type="predicted"/>
<protein>
    <submittedName>
        <fullName evidence="1">Uncharacterized protein</fullName>
    </submittedName>
</protein>
<gene>
    <name evidence="1" type="ORF">FHS76_002495</name>
</gene>
<accession>A0A7W9AY23</accession>
<dbReference type="EMBL" id="JACIJG010000008">
    <property type="protein sequence ID" value="MBB5702611.1"/>
    <property type="molecule type" value="Genomic_DNA"/>
</dbReference>
<organism evidence="1 2">
    <name type="scientific">Brucella daejeonensis</name>
    <dbReference type="NCBI Taxonomy" id="659015"/>
    <lineage>
        <taxon>Bacteria</taxon>
        <taxon>Pseudomonadati</taxon>
        <taxon>Pseudomonadota</taxon>
        <taxon>Alphaproteobacteria</taxon>
        <taxon>Hyphomicrobiales</taxon>
        <taxon>Brucellaceae</taxon>
        <taxon>Brucella/Ochrobactrum group</taxon>
        <taxon>Brucella</taxon>
    </lineage>
</organism>
<sequence length="47" mass="4987">MFPLDVRTAVLLALLALVLSALALQRYHRQRRGAQASAGAALGSKPN</sequence>
<keyword evidence="2" id="KW-1185">Reference proteome</keyword>
<evidence type="ECO:0000313" key="2">
    <source>
        <dbReference type="Proteomes" id="UP000555546"/>
    </source>
</evidence>
<evidence type="ECO:0000313" key="1">
    <source>
        <dbReference type="EMBL" id="MBB5702611.1"/>
    </source>
</evidence>
<dbReference type="Proteomes" id="UP000555546">
    <property type="component" value="Unassembled WGS sequence"/>
</dbReference>
<comment type="caution">
    <text evidence="1">The sequence shown here is derived from an EMBL/GenBank/DDBJ whole genome shotgun (WGS) entry which is preliminary data.</text>
</comment>